<evidence type="ECO:0000256" key="6">
    <source>
        <dbReference type="ARBA" id="ARBA00023270"/>
    </source>
</evidence>
<dbReference type="Gene3D" id="3.20.20.70">
    <property type="entry name" value="Aldolase class I"/>
    <property type="match status" value="1"/>
</dbReference>
<dbReference type="UniPathway" id="UPA00060"/>
<comment type="subunit">
    <text evidence="8">Homotetramer. Forms heterodimers with either ThiH or ThiS.</text>
</comment>
<protein>
    <recommendedName>
        <fullName evidence="3 8">Thiazole synthase</fullName>
        <ecNumber evidence="3 8">2.8.1.10</ecNumber>
    </recommendedName>
</protein>
<dbReference type="Proteomes" id="UP000588277">
    <property type="component" value="Unassembled WGS sequence"/>
</dbReference>
<organism evidence="10 11">
    <name type="scientific">Bifidobacterium moraviense</name>
    <dbReference type="NCBI Taxonomy" id="2675323"/>
    <lineage>
        <taxon>Bacteria</taxon>
        <taxon>Bacillati</taxon>
        <taxon>Actinomycetota</taxon>
        <taxon>Actinomycetes</taxon>
        <taxon>Bifidobacteriales</taxon>
        <taxon>Bifidobacteriaceae</taxon>
        <taxon>Bifidobacterium</taxon>
    </lineage>
</organism>
<dbReference type="EMBL" id="JAAIIH010000007">
    <property type="protein sequence ID" value="NMN00528.1"/>
    <property type="molecule type" value="Genomic_DNA"/>
</dbReference>
<comment type="similarity">
    <text evidence="8">Belongs to the ThiG family.</text>
</comment>
<dbReference type="RefSeq" id="WP_169275679.1">
    <property type="nucleotide sequence ID" value="NZ_JAAIIH010000007.1"/>
</dbReference>
<keyword evidence="11" id="KW-1185">Reference proteome</keyword>
<accession>A0A7Y0F210</accession>
<evidence type="ECO:0000259" key="9">
    <source>
        <dbReference type="Pfam" id="PF05690"/>
    </source>
</evidence>
<dbReference type="PANTHER" id="PTHR34266:SF2">
    <property type="entry name" value="THIAZOLE SYNTHASE"/>
    <property type="match status" value="1"/>
</dbReference>
<feature type="binding site" evidence="8">
    <location>
        <begin position="226"/>
        <end position="227"/>
    </location>
    <ligand>
        <name>1-deoxy-D-xylulose 5-phosphate</name>
        <dbReference type="ChEBI" id="CHEBI:57792"/>
    </ligand>
</feature>
<dbReference type="GO" id="GO:0005737">
    <property type="term" value="C:cytoplasm"/>
    <property type="evidence" value="ECO:0007669"/>
    <property type="project" value="UniProtKB-SubCell"/>
</dbReference>
<dbReference type="CDD" id="cd04728">
    <property type="entry name" value="ThiG"/>
    <property type="match status" value="1"/>
</dbReference>
<reference evidence="10 11" key="1">
    <citation type="submission" date="2020-02" db="EMBL/GenBank/DDBJ databases">
        <title>Characterization of phylogenetic diversity of novel bifidobacterial species isolated in Czech ZOOs.</title>
        <authorList>
            <person name="Lugli G.A."/>
            <person name="Vera N.B."/>
            <person name="Ventura M."/>
        </authorList>
    </citation>
    <scope>NUCLEOTIDE SEQUENCE [LARGE SCALE GENOMIC DNA]</scope>
    <source>
        <strain evidence="10 11">DSM 109958</strain>
    </source>
</reference>
<dbReference type="EC" id="2.8.1.10" evidence="3 8"/>
<evidence type="ECO:0000256" key="5">
    <source>
        <dbReference type="ARBA" id="ARBA00022977"/>
    </source>
</evidence>
<evidence type="ECO:0000313" key="10">
    <source>
        <dbReference type="EMBL" id="NMN00528.1"/>
    </source>
</evidence>
<keyword evidence="8" id="KW-0963">Cytoplasm</keyword>
<comment type="catalytic activity">
    <reaction evidence="7 8">
        <text>[ThiS sulfur-carrier protein]-C-terminal-Gly-aminoethanethioate + 2-iminoacetate + 1-deoxy-D-xylulose 5-phosphate = [ThiS sulfur-carrier protein]-C-terminal Gly-Gly + 2-[(2R,5Z)-2-carboxy-4-methylthiazol-5(2H)-ylidene]ethyl phosphate + 2 H2O + H(+)</text>
        <dbReference type="Rhea" id="RHEA:26297"/>
        <dbReference type="Rhea" id="RHEA-COMP:12909"/>
        <dbReference type="Rhea" id="RHEA-COMP:19908"/>
        <dbReference type="ChEBI" id="CHEBI:15377"/>
        <dbReference type="ChEBI" id="CHEBI:15378"/>
        <dbReference type="ChEBI" id="CHEBI:57792"/>
        <dbReference type="ChEBI" id="CHEBI:62899"/>
        <dbReference type="ChEBI" id="CHEBI:77846"/>
        <dbReference type="ChEBI" id="CHEBI:90778"/>
        <dbReference type="ChEBI" id="CHEBI:232372"/>
        <dbReference type="EC" id="2.8.1.10"/>
    </reaction>
</comment>
<dbReference type="SUPFAM" id="SSF110399">
    <property type="entry name" value="ThiG-like"/>
    <property type="match status" value="1"/>
</dbReference>
<keyword evidence="4 8" id="KW-0808">Transferase</keyword>
<evidence type="ECO:0000256" key="1">
    <source>
        <dbReference type="ARBA" id="ARBA00002834"/>
    </source>
</evidence>
<dbReference type="InterPro" id="IPR013785">
    <property type="entry name" value="Aldolase_TIM"/>
</dbReference>
<evidence type="ECO:0000256" key="4">
    <source>
        <dbReference type="ARBA" id="ARBA00022679"/>
    </source>
</evidence>
<dbReference type="HAMAP" id="MF_00443">
    <property type="entry name" value="ThiG"/>
    <property type="match status" value="1"/>
</dbReference>
<feature type="active site" description="Schiff-base intermediate with DXP" evidence="8">
    <location>
        <position position="139"/>
    </location>
</feature>
<feature type="binding site" evidence="8">
    <location>
        <position position="200"/>
    </location>
    <ligand>
        <name>1-deoxy-D-xylulose 5-phosphate</name>
        <dbReference type="ChEBI" id="CHEBI:57792"/>
    </ligand>
</feature>
<dbReference type="Pfam" id="PF05690">
    <property type="entry name" value="ThiG"/>
    <property type="match status" value="1"/>
</dbReference>
<evidence type="ECO:0000256" key="8">
    <source>
        <dbReference type="HAMAP-Rule" id="MF_00443"/>
    </source>
</evidence>
<dbReference type="AlphaFoldDB" id="A0A7Y0F210"/>
<name>A0A7Y0F210_9BIFI</name>
<feature type="binding site" evidence="8">
    <location>
        <begin position="248"/>
        <end position="249"/>
    </location>
    <ligand>
        <name>1-deoxy-D-xylulose 5-phosphate</name>
        <dbReference type="ChEBI" id="CHEBI:57792"/>
    </ligand>
</feature>
<evidence type="ECO:0000313" key="11">
    <source>
        <dbReference type="Proteomes" id="UP000588277"/>
    </source>
</evidence>
<evidence type="ECO:0000256" key="2">
    <source>
        <dbReference type="ARBA" id="ARBA00004948"/>
    </source>
</evidence>
<dbReference type="GO" id="GO:0009229">
    <property type="term" value="P:thiamine diphosphate biosynthetic process"/>
    <property type="evidence" value="ECO:0007669"/>
    <property type="project" value="UniProtKB-UniRule"/>
</dbReference>
<comment type="function">
    <text evidence="1 8">Catalyzes the rearrangement of 1-deoxy-D-xylulose 5-phosphate (DXP) to produce the thiazole phosphate moiety of thiamine. Sulfur is provided by the thiocarboxylate moiety of the carrier protein ThiS. In vitro, sulfur can be provided by H(2)S.</text>
</comment>
<gene>
    <name evidence="8" type="primary">thiG</name>
    <name evidence="10" type="ORF">G1C96_1107</name>
</gene>
<dbReference type="InterPro" id="IPR008867">
    <property type="entry name" value="ThiG"/>
</dbReference>
<sequence>MSTESTATSFAEAAEPTLDELVGTAVNTAILPEPDASAYDDIATGDADPLILGGHTFHSRFILGSGRYDLNLIKATIENAGTEIVTMALRRCRTTENNLLDYIPQGITMLPNTSGARNAEEAVRIARLAREVCGTDFVKIEIEHETKYLLPDNAETIKATEILANEGFVAMPYMFPDPIAARQLEEAGAACVMPLGSLIGSNKGLRMRDFIEVIIANAHVPVIIDAGIGRPSQAAEAMEMGADAVMAYTAIASAGNIPLMARAFKHAIEAGRLAYLSGLGTVTEGHAVPSSPQIVEDQVH</sequence>
<comment type="subcellular location">
    <subcellularLocation>
        <location evidence="8">Cytoplasm</location>
    </subcellularLocation>
</comment>
<comment type="caution">
    <text evidence="10">The sequence shown here is derived from an EMBL/GenBank/DDBJ whole genome shotgun (WGS) entry which is preliminary data.</text>
</comment>
<dbReference type="InterPro" id="IPR033983">
    <property type="entry name" value="Thiazole_synthase_ThiG"/>
</dbReference>
<proteinExistence type="inferred from homology"/>
<comment type="pathway">
    <text evidence="2 8">Cofactor biosynthesis; thiamine diphosphate biosynthesis.</text>
</comment>
<evidence type="ECO:0000256" key="7">
    <source>
        <dbReference type="ARBA" id="ARBA00049897"/>
    </source>
</evidence>
<evidence type="ECO:0000256" key="3">
    <source>
        <dbReference type="ARBA" id="ARBA00011960"/>
    </source>
</evidence>
<keyword evidence="6 8" id="KW-0704">Schiff base</keyword>
<keyword evidence="5 8" id="KW-0784">Thiamine biosynthesis</keyword>
<feature type="domain" description="Thiazole synthase ThiG" evidence="9">
    <location>
        <begin position="52"/>
        <end position="292"/>
    </location>
</feature>
<dbReference type="PANTHER" id="PTHR34266">
    <property type="entry name" value="THIAZOLE SYNTHASE"/>
    <property type="match status" value="1"/>
</dbReference>
<dbReference type="GO" id="GO:1990107">
    <property type="term" value="F:thiazole synthase activity"/>
    <property type="evidence" value="ECO:0007669"/>
    <property type="project" value="UniProtKB-EC"/>
</dbReference>